<name>A0ABW2Y1U9_9ACTN</name>
<dbReference type="EMBL" id="JBHTGP010000035">
    <property type="protein sequence ID" value="MFD0692030.1"/>
    <property type="molecule type" value="Genomic_DNA"/>
</dbReference>
<organism evidence="1 2">
    <name type="scientific">Actinomadura fibrosa</name>
    <dbReference type="NCBI Taxonomy" id="111802"/>
    <lineage>
        <taxon>Bacteria</taxon>
        <taxon>Bacillati</taxon>
        <taxon>Actinomycetota</taxon>
        <taxon>Actinomycetes</taxon>
        <taxon>Streptosporangiales</taxon>
        <taxon>Thermomonosporaceae</taxon>
        <taxon>Actinomadura</taxon>
    </lineage>
</organism>
<evidence type="ECO:0000313" key="1">
    <source>
        <dbReference type="EMBL" id="MFD0692030.1"/>
    </source>
</evidence>
<comment type="caution">
    <text evidence="1">The sequence shown here is derived from an EMBL/GenBank/DDBJ whole genome shotgun (WGS) entry which is preliminary data.</text>
</comment>
<proteinExistence type="predicted"/>
<dbReference type="RefSeq" id="WP_131758466.1">
    <property type="nucleotide sequence ID" value="NZ_CAACUY010000052.1"/>
</dbReference>
<gene>
    <name evidence="1" type="ORF">ACFQZM_46610</name>
</gene>
<keyword evidence="2" id="KW-1185">Reference proteome</keyword>
<evidence type="ECO:0008006" key="3">
    <source>
        <dbReference type="Google" id="ProtNLM"/>
    </source>
</evidence>
<sequence length="100" mass="11585">MRKAAPDKIPDQLDWDEANIGHVRHGGITPEQVEQAVRNPHRVFLAGGDDEEIRLMMSGETNGGRRIIVIFEWPLYDRWGQEFLDWARPITAYDDPRSTR</sequence>
<dbReference type="Proteomes" id="UP001597063">
    <property type="component" value="Unassembled WGS sequence"/>
</dbReference>
<protein>
    <recommendedName>
        <fullName evidence="3">BrnT family toxin</fullName>
    </recommendedName>
</protein>
<reference evidence="2" key="1">
    <citation type="journal article" date="2019" name="Int. J. Syst. Evol. Microbiol.">
        <title>The Global Catalogue of Microorganisms (GCM) 10K type strain sequencing project: providing services to taxonomists for standard genome sequencing and annotation.</title>
        <authorList>
            <consortium name="The Broad Institute Genomics Platform"/>
            <consortium name="The Broad Institute Genome Sequencing Center for Infectious Disease"/>
            <person name="Wu L."/>
            <person name="Ma J."/>
        </authorList>
    </citation>
    <scope>NUCLEOTIDE SEQUENCE [LARGE SCALE GENOMIC DNA]</scope>
    <source>
        <strain evidence="2">JCM 9371</strain>
    </source>
</reference>
<accession>A0ABW2Y1U9</accession>
<evidence type="ECO:0000313" key="2">
    <source>
        <dbReference type="Proteomes" id="UP001597063"/>
    </source>
</evidence>